<dbReference type="EMBL" id="JABELV010000006">
    <property type="protein sequence ID" value="KAG7571536.1"/>
    <property type="molecule type" value="Genomic_DNA"/>
</dbReference>
<evidence type="ECO:0000259" key="6">
    <source>
        <dbReference type="Pfam" id="PF01284"/>
    </source>
</evidence>
<keyword evidence="8" id="KW-1185">Reference proteome</keyword>
<name>A0A8K0JRC1_9TREE</name>
<dbReference type="OrthoDB" id="2117453at2759"/>
<feature type="transmembrane region" description="Helical" evidence="5">
    <location>
        <begin position="53"/>
        <end position="76"/>
    </location>
</feature>
<sequence length="165" mass="18103">MVDADASVRRGHPVIFGLVALFSLIEMCITAYLTSRYNANGYPSGHFTGTIRFGLFVSIWTLFFSIAYLAIFLTGVQNFMSSIASHGVWLFITWVFWLAYAASTAAMLQGPGRCGGDISHCTQNVAAEAFAWMNWILLTFAFIAVVLLGVRSMRKGERISGPLTA</sequence>
<dbReference type="Proteomes" id="UP000812966">
    <property type="component" value="Unassembled WGS sequence"/>
</dbReference>
<feature type="transmembrane region" description="Helical" evidence="5">
    <location>
        <begin position="129"/>
        <end position="150"/>
    </location>
</feature>
<evidence type="ECO:0000256" key="5">
    <source>
        <dbReference type="SAM" id="Phobius"/>
    </source>
</evidence>
<organism evidence="7 8">
    <name type="scientific">Filobasidium floriforme</name>
    <dbReference type="NCBI Taxonomy" id="5210"/>
    <lineage>
        <taxon>Eukaryota</taxon>
        <taxon>Fungi</taxon>
        <taxon>Dikarya</taxon>
        <taxon>Basidiomycota</taxon>
        <taxon>Agaricomycotina</taxon>
        <taxon>Tremellomycetes</taxon>
        <taxon>Filobasidiales</taxon>
        <taxon>Filobasidiaceae</taxon>
        <taxon>Filobasidium</taxon>
    </lineage>
</organism>
<evidence type="ECO:0000256" key="1">
    <source>
        <dbReference type="ARBA" id="ARBA00004141"/>
    </source>
</evidence>
<feature type="domain" description="MARVEL" evidence="6">
    <location>
        <begin position="10"/>
        <end position="142"/>
    </location>
</feature>
<proteinExistence type="predicted"/>
<feature type="transmembrane region" description="Helical" evidence="5">
    <location>
        <begin position="12"/>
        <end position="33"/>
    </location>
</feature>
<evidence type="ECO:0000256" key="3">
    <source>
        <dbReference type="ARBA" id="ARBA00022989"/>
    </source>
</evidence>
<dbReference type="InterPro" id="IPR008253">
    <property type="entry name" value="Marvel"/>
</dbReference>
<evidence type="ECO:0000313" key="8">
    <source>
        <dbReference type="Proteomes" id="UP000812966"/>
    </source>
</evidence>
<dbReference type="GO" id="GO:0016020">
    <property type="term" value="C:membrane"/>
    <property type="evidence" value="ECO:0007669"/>
    <property type="project" value="UniProtKB-SubCell"/>
</dbReference>
<keyword evidence="4 5" id="KW-0472">Membrane</keyword>
<accession>A0A8K0JRC1</accession>
<reference evidence="7" key="1">
    <citation type="submission" date="2020-04" db="EMBL/GenBank/DDBJ databases">
        <title>Analysis of mating type loci in Filobasidium floriforme.</title>
        <authorList>
            <person name="Nowrousian M."/>
        </authorList>
    </citation>
    <scope>NUCLEOTIDE SEQUENCE</scope>
    <source>
        <strain evidence="7">CBS 6242</strain>
    </source>
</reference>
<protein>
    <recommendedName>
        <fullName evidence="6">MARVEL domain-containing protein</fullName>
    </recommendedName>
</protein>
<keyword evidence="2 5" id="KW-0812">Transmembrane</keyword>
<evidence type="ECO:0000313" key="7">
    <source>
        <dbReference type="EMBL" id="KAG7571536.1"/>
    </source>
</evidence>
<keyword evidence="3 5" id="KW-1133">Transmembrane helix</keyword>
<dbReference type="AlphaFoldDB" id="A0A8K0JRC1"/>
<evidence type="ECO:0000256" key="4">
    <source>
        <dbReference type="ARBA" id="ARBA00023136"/>
    </source>
</evidence>
<gene>
    <name evidence="7" type="ORF">FFLO_00552</name>
</gene>
<feature type="transmembrane region" description="Helical" evidence="5">
    <location>
        <begin position="88"/>
        <end position="109"/>
    </location>
</feature>
<evidence type="ECO:0000256" key="2">
    <source>
        <dbReference type="ARBA" id="ARBA00022692"/>
    </source>
</evidence>
<comment type="subcellular location">
    <subcellularLocation>
        <location evidence="1">Membrane</location>
        <topology evidence="1">Multi-pass membrane protein</topology>
    </subcellularLocation>
</comment>
<dbReference type="Pfam" id="PF01284">
    <property type="entry name" value="MARVEL"/>
    <property type="match status" value="1"/>
</dbReference>
<comment type="caution">
    <text evidence="7">The sequence shown here is derived from an EMBL/GenBank/DDBJ whole genome shotgun (WGS) entry which is preliminary data.</text>
</comment>